<comment type="caution">
    <text evidence="2">The sequence shown here is derived from an EMBL/GenBank/DDBJ whole genome shotgun (WGS) entry which is preliminary data.</text>
</comment>
<proteinExistence type="predicted"/>
<gene>
    <name evidence="2" type="ORF">GCM10008961_35640</name>
</gene>
<sequence length="410" mass="46002">MLNILDKTDPGDETLQRYRYQHAYGLLLALGALRKTGAAEYTALYCEHHEDLLGLLSTNDIHVYQVKTRKKELGAWKTTDDAFVHSIQRFVQLDTQYPASVQRFVFVSNTELRSAGPKAKAGEKALSPILLLTACQDCDDPQTLPDGIREGFNQLKTSCECDGATLLSVLKRMEFKLGPDLFNFQAELVSDALPAHPECRQLTVTELKRLARQLIDVFTEASALPVDPDARVLPEADVKRGLTTVKAKRVEVSQIAQLLAHAQHGPQTVVLPDDLAATPLDDSHTVLVQKLTEGDLTHQINTMKRRLLTAYEWAREQQIIDEQLGRARLSQLEGIVEGVYADEHAVISQQSPPWGRQLYSNMLTEFKRLANDEPERVCHQNSDKLFGIAGLLTEKCRVWWSPRFTVQVAP</sequence>
<evidence type="ECO:0000313" key="2">
    <source>
        <dbReference type="EMBL" id="GGS41252.1"/>
    </source>
</evidence>
<dbReference type="Proteomes" id="UP000620633">
    <property type="component" value="Unassembled WGS sequence"/>
</dbReference>
<dbReference type="EMBL" id="BMQO01000030">
    <property type="protein sequence ID" value="GGS41252.1"/>
    <property type="molecule type" value="Genomic_DNA"/>
</dbReference>
<dbReference type="Pfam" id="PF14130">
    <property type="entry name" value="Cap4_nuclease"/>
    <property type="match status" value="1"/>
</dbReference>
<evidence type="ECO:0000313" key="3">
    <source>
        <dbReference type="Proteomes" id="UP000620633"/>
    </source>
</evidence>
<accession>A0ABQ2SUX7</accession>
<evidence type="ECO:0000259" key="1">
    <source>
        <dbReference type="Pfam" id="PF14130"/>
    </source>
</evidence>
<protein>
    <recommendedName>
        <fullName evidence="1">CD-NTase associated protein 4-like DNA endonuclease domain-containing protein</fullName>
    </recommendedName>
</protein>
<organism evidence="2 3">
    <name type="scientific">Deinococcus knuensis</name>
    <dbReference type="NCBI Taxonomy" id="1837380"/>
    <lineage>
        <taxon>Bacteria</taxon>
        <taxon>Thermotogati</taxon>
        <taxon>Deinococcota</taxon>
        <taxon>Deinococci</taxon>
        <taxon>Deinococcales</taxon>
        <taxon>Deinococcaceae</taxon>
        <taxon>Deinococcus</taxon>
    </lineage>
</organism>
<dbReference type="RefSeq" id="WP_189104045.1">
    <property type="nucleotide sequence ID" value="NZ_BMQO01000030.1"/>
</dbReference>
<keyword evidence="3" id="KW-1185">Reference proteome</keyword>
<reference evidence="3" key="1">
    <citation type="journal article" date="2019" name="Int. J. Syst. Evol. Microbiol.">
        <title>The Global Catalogue of Microorganisms (GCM) 10K type strain sequencing project: providing services to taxonomists for standard genome sequencing and annotation.</title>
        <authorList>
            <consortium name="The Broad Institute Genomics Platform"/>
            <consortium name="The Broad Institute Genome Sequencing Center for Infectious Disease"/>
            <person name="Wu L."/>
            <person name="Ma J."/>
        </authorList>
    </citation>
    <scope>NUCLEOTIDE SEQUENCE [LARGE SCALE GENOMIC DNA]</scope>
    <source>
        <strain evidence="3">JCM 31406</strain>
    </source>
</reference>
<name>A0ABQ2SUX7_9DEIO</name>
<feature type="domain" description="CD-NTase associated protein 4-like DNA endonuclease" evidence="1">
    <location>
        <begin position="9"/>
        <end position="222"/>
    </location>
</feature>
<dbReference type="InterPro" id="IPR025382">
    <property type="entry name" value="Cap4-like_endonuclease_dom"/>
</dbReference>